<comment type="caution">
    <text evidence="2">The sequence shown here is derived from an EMBL/GenBank/DDBJ whole genome shotgun (WGS) entry which is preliminary data.</text>
</comment>
<dbReference type="EMBL" id="DNWC01000026">
    <property type="protein sequence ID" value="HBJ07671.1"/>
    <property type="molecule type" value="Genomic_DNA"/>
</dbReference>
<dbReference type="Proteomes" id="UP000262954">
    <property type="component" value="Unassembled WGS sequence"/>
</dbReference>
<organism evidence="2 3">
    <name type="scientific">Coprobacter fastidiosus</name>
    <dbReference type="NCBI Taxonomy" id="1099853"/>
    <lineage>
        <taxon>Bacteria</taxon>
        <taxon>Pseudomonadati</taxon>
        <taxon>Bacteroidota</taxon>
        <taxon>Bacteroidia</taxon>
        <taxon>Bacteroidales</taxon>
        <taxon>Barnesiellaceae</taxon>
        <taxon>Coprobacter</taxon>
    </lineage>
</organism>
<evidence type="ECO:0000313" key="3">
    <source>
        <dbReference type="Proteomes" id="UP000262954"/>
    </source>
</evidence>
<feature type="signal peptide" evidence="1">
    <location>
        <begin position="1"/>
        <end position="23"/>
    </location>
</feature>
<sequence length="947" mass="104054">MSSSRYFWLFVLSLFFVSGFTQAQINGLDYTLQKRRKAEKFESGRFSDHMFISGGLGANMKLSREASGIYVGPLASFYVGKWFTPVIGSRVGLDASYMSVNNGFTGNKAGIIGVNWDYLMNLSAFANRYNPDRLFELVGILGISYHNAFRHASYRHVWGLSGGFQGKFNLSPLVDLFIEPELSIYRDNIDDRSSWRKYDLFGSVMLGVSYKMIPVEKRVTTAFFRPFRNNMFISGGVGTRALISRQMFSNGVFDFFGPSAQVAIGGWITPVSGIRFSADGGFSDWKAPVNGVHYRLKTVGLRADYLLNFNTAFGGYNRNRLFEVVGVAGIEGIYAKKSMDKAAIVPGAGIGLQGNLRLTKDIDFYVEPRMSFYTNRLAGGKTVSKLDALGSLSVGIIYNTVEREIRKNQDKFADRVFSDNMFIALSGGLGRIVSRPKLGLSARQALSARATISLGKWFTAISGLRVNGTGMIIGSAFPAGKATRYNAIIAGADYMFNITSVFAGYKEDRLFNLIAAAGPSAFYRNQKVYPALEAGLQAQFNVTSHWNLFLEPHLLWVADRNALSGLSTYKTVLPTVNIGVGYTFRGYDRETSCSLFEGEKGFSYFASVSGGISTYVNNEMFRNMNVGPIGRISLGRWFSPLSAWRLSLSGEQVEDQSGEFTVHGGLDADYMLNLSTLAAGYNPDRLFSLSGILGAKLGLGVASSYKKIRFIPGISAGLQGAFRVTPALDIFLEPQISAYFNRFDGIRNQVVAGDLLLGLTYKFKNRSERYLNTEKVDNSTFVSAGVGTGVWGNTVVSRTGKVKDKLSFNADVSLGYWFNSISGVRLSFGTNTFRPAVWYDADKVTILSLRSDYLVNLTSCFSGYDPDRLFDMIGIVGVGAAFPTNVTDAKTTYTAIVGMQAKFNINCRLSIFVEPRGSFFGDKVDGKKCSAKFDAAANLLVGTTYSF</sequence>
<keyword evidence="1" id="KW-0732">Signal</keyword>
<proteinExistence type="predicted"/>
<gene>
    <name evidence="2" type="ORF">DDY73_01580</name>
</gene>
<feature type="chain" id="PRO_5016683836" description="Outer membrane protein beta-barrel domain-containing protein" evidence="1">
    <location>
        <begin position="24"/>
        <end position="947"/>
    </location>
</feature>
<evidence type="ECO:0000256" key="1">
    <source>
        <dbReference type="SAM" id="SignalP"/>
    </source>
</evidence>
<evidence type="ECO:0008006" key="4">
    <source>
        <dbReference type="Google" id="ProtNLM"/>
    </source>
</evidence>
<protein>
    <recommendedName>
        <fullName evidence="4">Outer membrane protein beta-barrel domain-containing protein</fullName>
    </recommendedName>
</protein>
<dbReference type="AlphaFoldDB" id="A0A354LZI2"/>
<reference evidence="2 3" key="1">
    <citation type="journal article" date="2018" name="Nat. Biotechnol.">
        <title>A standardized bacterial taxonomy based on genome phylogeny substantially revises the tree of life.</title>
        <authorList>
            <person name="Parks D.H."/>
            <person name="Chuvochina M."/>
            <person name="Waite D.W."/>
            <person name="Rinke C."/>
            <person name="Skarshewski A."/>
            <person name="Chaumeil P.A."/>
            <person name="Hugenholtz P."/>
        </authorList>
    </citation>
    <scope>NUCLEOTIDE SEQUENCE [LARGE SCALE GENOMIC DNA]</scope>
    <source>
        <strain evidence="2">UBA11482</strain>
    </source>
</reference>
<name>A0A354LZI2_9BACT</name>
<accession>A0A354LZI2</accession>
<evidence type="ECO:0000313" key="2">
    <source>
        <dbReference type="EMBL" id="HBJ07671.1"/>
    </source>
</evidence>